<organism evidence="11 12">
    <name type="scientific">Mycena metata</name>
    <dbReference type="NCBI Taxonomy" id="1033252"/>
    <lineage>
        <taxon>Eukaryota</taxon>
        <taxon>Fungi</taxon>
        <taxon>Dikarya</taxon>
        <taxon>Basidiomycota</taxon>
        <taxon>Agaricomycotina</taxon>
        <taxon>Agaricomycetes</taxon>
        <taxon>Agaricomycetidae</taxon>
        <taxon>Agaricales</taxon>
        <taxon>Marasmiineae</taxon>
        <taxon>Mycenaceae</taxon>
        <taxon>Mycena</taxon>
    </lineage>
</organism>
<dbReference type="PANTHER" id="PTHR42061">
    <property type="entry name" value="ENDO-CHITOSANASE"/>
    <property type="match status" value="1"/>
</dbReference>
<protein>
    <recommendedName>
        <fullName evidence="10">Endo-chitosanase</fullName>
        <ecNumber evidence="10">3.2.1.132</ecNumber>
    </recommendedName>
</protein>
<dbReference type="EC" id="3.2.1.132" evidence="10"/>
<comment type="function">
    <text evidence="10">Chitosanase catalyzing the endo-type cleavage of chitosan, the deacylated form of chitin. Chitosanase may be crucial in the degradation of the deacetylated portion of chitin in the fungal cell wall.</text>
</comment>
<dbReference type="GO" id="GO:0000272">
    <property type="term" value="P:polysaccharide catabolic process"/>
    <property type="evidence" value="ECO:0007669"/>
    <property type="project" value="UniProtKB-KW"/>
</dbReference>
<keyword evidence="9 10" id="KW-0624">Polysaccharide degradation</keyword>
<dbReference type="PANTHER" id="PTHR42061:SF4">
    <property type="entry name" value="ENDO-CHITOSANASE"/>
    <property type="match status" value="1"/>
</dbReference>
<accession>A0AAD7HN52</accession>
<evidence type="ECO:0000256" key="3">
    <source>
        <dbReference type="ARBA" id="ARBA00007799"/>
    </source>
</evidence>
<dbReference type="GO" id="GO:0005576">
    <property type="term" value="C:extracellular region"/>
    <property type="evidence" value="ECO:0007669"/>
    <property type="project" value="UniProtKB-SubCell"/>
</dbReference>
<evidence type="ECO:0000256" key="2">
    <source>
        <dbReference type="ARBA" id="ARBA00004613"/>
    </source>
</evidence>
<evidence type="ECO:0000256" key="9">
    <source>
        <dbReference type="ARBA" id="ARBA00023326"/>
    </source>
</evidence>
<evidence type="ECO:0000256" key="7">
    <source>
        <dbReference type="ARBA" id="ARBA00023277"/>
    </source>
</evidence>
<keyword evidence="4" id="KW-0964">Secreted</keyword>
<keyword evidence="12" id="KW-1185">Reference proteome</keyword>
<comment type="subcellular location">
    <subcellularLocation>
        <location evidence="2 10">Secreted</location>
    </subcellularLocation>
</comment>
<evidence type="ECO:0000256" key="10">
    <source>
        <dbReference type="RuleBase" id="RU361208"/>
    </source>
</evidence>
<keyword evidence="6 10" id="KW-0378">Hydrolase</keyword>
<dbReference type="Proteomes" id="UP001215598">
    <property type="component" value="Unassembled WGS sequence"/>
</dbReference>
<comment type="similarity">
    <text evidence="3 10">Belongs to the glycosyl hydrolase 75 family.</text>
</comment>
<evidence type="ECO:0000313" key="11">
    <source>
        <dbReference type="EMBL" id="KAJ7723678.1"/>
    </source>
</evidence>
<comment type="catalytic activity">
    <reaction evidence="1 10">
        <text>Endohydrolysis of beta-(1-&gt;4)-linkages between D-glucosamine residues in a partly acetylated chitosan.</text>
        <dbReference type="EC" id="3.2.1.132"/>
    </reaction>
</comment>
<evidence type="ECO:0000256" key="8">
    <source>
        <dbReference type="ARBA" id="ARBA00023295"/>
    </source>
</evidence>
<comment type="caution">
    <text evidence="11">The sequence shown here is derived from an EMBL/GenBank/DDBJ whole genome shotgun (WGS) entry which is preliminary data.</text>
</comment>
<sequence>MDIDCDGTDYKCAGNSVGDNQTSFGALDARKVPWFVLPETFQKQEKNAVKDNALGAIICDGKMFYAIFGDQNGATPQVIGEGSLLLGQACFPNDNITGNNGHAQRDVAYLVFGNQSPKNIDSKSSTIDISALKTLGDQQVKLLVQDLNL</sequence>
<evidence type="ECO:0000256" key="6">
    <source>
        <dbReference type="ARBA" id="ARBA00022801"/>
    </source>
</evidence>
<dbReference type="Pfam" id="PF07335">
    <property type="entry name" value="Glyco_hydro_75"/>
    <property type="match status" value="1"/>
</dbReference>
<evidence type="ECO:0000256" key="4">
    <source>
        <dbReference type="ARBA" id="ARBA00022525"/>
    </source>
</evidence>
<dbReference type="EMBL" id="JARKIB010000209">
    <property type="protein sequence ID" value="KAJ7723678.1"/>
    <property type="molecule type" value="Genomic_DNA"/>
</dbReference>
<dbReference type="GO" id="GO:0016977">
    <property type="term" value="F:chitosanase activity"/>
    <property type="evidence" value="ECO:0007669"/>
    <property type="project" value="UniProtKB-EC"/>
</dbReference>
<evidence type="ECO:0000256" key="5">
    <source>
        <dbReference type="ARBA" id="ARBA00022729"/>
    </source>
</evidence>
<keyword evidence="8 10" id="KW-0326">Glycosidase</keyword>
<proteinExistence type="inferred from homology"/>
<reference evidence="11" key="1">
    <citation type="submission" date="2023-03" db="EMBL/GenBank/DDBJ databases">
        <title>Massive genome expansion in bonnet fungi (Mycena s.s.) driven by repeated elements and novel gene families across ecological guilds.</title>
        <authorList>
            <consortium name="Lawrence Berkeley National Laboratory"/>
            <person name="Harder C.B."/>
            <person name="Miyauchi S."/>
            <person name="Viragh M."/>
            <person name="Kuo A."/>
            <person name="Thoen E."/>
            <person name="Andreopoulos B."/>
            <person name="Lu D."/>
            <person name="Skrede I."/>
            <person name="Drula E."/>
            <person name="Henrissat B."/>
            <person name="Morin E."/>
            <person name="Kohler A."/>
            <person name="Barry K."/>
            <person name="LaButti K."/>
            <person name="Morin E."/>
            <person name="Salamov A."/>
            <person name="Lipzen A."/>
            <person name="Mereny Z."/>
            <person name="Hegedus B."/>
            <person name="Baldrian P."/>
            <person name="Stursova M."/>
            <person name="Weitz H."/>
            <person name="Taylor A."/>
            <person name="Grigoriev I.V."/>
            <person name="Nagy L.G."/>
            <person name="Martin F."/>
            <person name="Kauserud H."/>
        </authorList>
    </citation>
    <scope>NUCLEOTIDE SEQUENCE</scope>
    <source>
        <strain evidence="11">CBHHK182m</strain>
    </source>
</reference>
<keyword evidence="5" id="KW-0732">Signal</keyword>
<evidence type="ECO:0000313" key="12">
    <source>
        <dbReference type="Proteomes" id="UP001215598"/>
    </source>
</evidence>
<keyword evidence="7" id="KW-0119">Carbohydrate metabolism</keyword>
<dbReference type="AlphaFoldDB" id="A0AAD7HN52"/>
<name>A0AAD7HN52_9AGAR</name>
<gene>
    <name evidence="11" type="ORF">B0H16DRAFT_1598235</name>
</gene>
<evidence type="ECO:0000256" key="1">
    <source>
        <dbReference type="ARBA" id="ARBA00000405"/>
    </source>
</evidence>
<dbReference type="InterPro" id="IPR009939">
    <property type="entry name" value="Chitosanase_fungal"/>
</dbReference>